<feature type="transmembrane region" description="Helical" evidence="2">
    <location>
        <begin position="327"/>
        <end position="349"/>
    </location>
</feature>
<dbReference type="Proteomes" id="UP000244722">
    <property type="component" value="Unassembled WGS sequence"/>
</dbReference>
<feature type="region of interest" description="Disordered" evidence="1">
    <location>
        <begin position="468"/>
        <end position="488"/>
    </location>
</feature>
<dbReference type="PANTHER" id="PTHR23524">
    <property type="entry name" value="TRANSPORTER, PUTATIVE (AFU_ORTHOLOGUE AFUA_8G04850)-RELATED"/>
    <property type="match status" value="1"/>
</dbReference>
<feature type="transmembrane region" description="Helical" evidence="2">
    <location>
        <begin position="179"/>
        <end position="198"/>
    </location>
</feature>
<dbReference type="PANTHER" id="PTHR23524:SF1">
    <property type="entry name" value="MRH DOMAIN-CONTAINING PROTEIN-RELATED"/>
    <property type="match status" value="1"/>
</dbReference>
<feature type="transmembrane region" description="Helical" evidence="2">
    <location>
        <begin position="438"/>
        <end position="463"/>
    </location>
</feature>
<keyword evidence="2" id="KW-0812">Transmembrane</keyword>
<dbReference type="Gene3D" id="1.20.1250.20">
    <property type="entry name" value="MFS general substrate transporter like domains"/>
    <property type="match status" value="2"/>
</dbReference>
<feature type="transmembrane region" description="Helical" evidence="2">
    <location>
        <begin position="528"/>
        <end position="550"/>
    </location>
</feature>
<feature type="transmembrane region" description="Helical" evidence="2">
    <location>
        <begin position="57"/>
        <end position="77"/>
    </location>
</feature>
<keyword evidence="4" id="KW-1185">Reference proteome</keyword>
<sequence>MPLSRRLPFSPHIRPLHAATYLFGVSLFSISFLVFLNATLSFVLTDLLHKRSQLGDIVGTLGFVDELVAIFAAPFWGAVSDGRLGTRGVVVLCYWIVAGSLVLFVNVPTVYPGLLLARMVFSVGAAGVATMVSAILPEMTAVDDTPAPRRIVITPPSESSRAPIVREAGTSPAQSSGKLAGLVGLFTGCGALLALLVFLRLPTRFAQYGPEEAVRRAFYTVAATAAGVGIWCFFGLPGHGKLAGHRSFRRYMYDARVWIWTRIWGGSREALPSLLSSPSSSPSASPTPDSTQAPRSALCRGGLRSLKIAFKASLTDSSLSLSYLAGFVARATSVGISLFIPLFVNAYFIRHGLCPPSAPSSPTPETCKQAYTLAAKLTGATQLTALLLAPVFGFWADHAAASNRRNTPLVVSALLGVVGFTGFGMLMSPEPRENPMVWVYAVLMGAAQIGGIVCSLGLLACAVSSSHSGGEDEGEQQPLLSETGTPKARDRRYAKGGIAGVYSLAGGVGILALTKLGGWGFDSIGSGWPFWLLAGFEGVLVLAGVLEGIFGSGVSGQI</sequence>
<dbReference type="OrthoDB" id="18110at2759"/>
<keyword evidence="2" id="KW-1133">Transmembrane helix</keyword>
<name>A0A2T6ZP56_TUBBO</name>
<feature type="transmembrane region" description="Helical" evidence="2">
    <location>
        <begin position="407"/>
        <end position="426"/>
    </location>
</feature>
<dbReference type="STRING" id="42251.A0A2T6ZP56"/>
<feature type="compositionally biased region" description="Low complexity" evidence="1">
    <location>
        <begin position="275"/>
        <end position="294"/>
    </location>
</feature>
<feature type="transmembrane region" description="Helical" evidence="2">
    <location>
        <begin position="218"/>
        <end position="236"/>
    </location>
</feature>
<accession>A0A2T6ZP56</accession>
<organism evidence="3 4">
    <name type="scientific">Tuber borchii</name>
    <name type="common">White truffle</name>
    <dbReference type="NCBI Taxonomy" id="42251"/>
    <lineage>
        <taxon>Eukaryota</taxon>
        <taxon>Fungi</taxon>
        <taxon>Dikarya</taxon>
        <taxon>Ascomycota</taxon>
        <taxon>Pezizomycotina</taxon>
        <taxon>Pezizomycetes</taxon>
        <taxon>Pezizales</taxon>
        <taxon>Tuberaceae</taxon>
        <taxon>Tuber</taxon>
    </lineage>
</organism>
<evidence type="ECO:0008006" key="5">
    <source>
        <dbReference type="Google" id="ProtNLM"/>
    </source>
</evidence>
<evidence type="ECO:0000256" key="2">
    <source>
        <dbReference type="SAM" id="Phobius"/>
    </source>
</evidence>
<feature type="transmembrane region" description="Helical" evidence="2">
    <location>
        <begin position="21"/>
        <end position="45"/>
    </location>
</feature>
<dbReference type="EMBL" id="NESQ01000157">
    <property type="protein sequence ID" value="PUU77271.1"/>
    <property type="molecule type" value="Genomic_DNA"/>
</dbReference>
<keyword evidence="2" id="KW-0472">Membrane</keyword>
<proteinExistence type="predicted"/>
<feature type="region of interest" description="Disordered" evidence="1">
    <location>
        <begin position="275"/>
        <end position="296"/>
    </location>
</feature>
<feature type="transmembrane region" description="Helical" evidence="2">
    <location>
        <begin position="497"/>
        <end position="516"/>
    </location>
</feature>
<evidence type="ECO:0000313" key="3">
    <source>
        <dbReference type="EMBL" id="PUU77271.1"/>
    </source>
</evidence>
<feature type="transmembrane region" description="Helical" evidence="2">
    <location>
        <begin position="89"/>
        <end position="109"/>
    </location>
</feature>
<protein>
    <recommendedName>
        <fullName evidence="5">Major facilitator superfamily domain-containing protein</fullName>
    </recommendedName>
</protein>
<dbReference type="InterPro" id="IPR036259">
    <property type="entry name" value="MFS_trans_sf"/>
</dbReference>
<evidence type="ECO:0000313" key="4">
    <source>
        <dbReference type="Proteomes" id="UP000244722"/>
    </source>
</evidence>
<gene>
    <name evidence="3" type="ORF">B9Z19DRAFT_1086606</name>
</gene>
<feature type="transmembrane region" description="Helical" evidence="2">
    <location>
        <begin position="115"/>
        <end position="136"/>
    </location>
</feature>
<feature type="transmembrane region" description="Helical" evidence="2">
    <location>
        <begin position="369"/>
        <end position="395"/>
    </location>
</feature>
<dbReference type="SUPFAM" id="SSF103473">
    <property type="entry name" value="MFS general substrate transporter"/>
    <property type="match status" value="2"/>
</dbReference>
<reference evidence="3 4" key="1">
    <citation type="submission" date="2017-04" db="EMBL/GenBank/DDBJ databases">
        <title>Draft genome sequence of Tuber borchii Vittad., a whitish edible truffle.</title>
        <authorList>
            <consortium name="DOE Joint Genome Institute"/>
            <person name="Murat C."/>
            <person name="Kuo A."/>
            <person name="Barry K.W."/>
            <person name="Clum A."/>
            <person name="Dockter R.B."/>
            <person name="Fauchery L."/>
            <person name="Iotti M."/>
            <person name="Kohler A."/>
            <person name="Labutti K."/>
            <person name="Lindquist E.A."/>
            <person name="Lipzen A."/>
            <person name="Ohm R.A."/>
            <person name="Wang M."/>
            <person name="Grigoriev I.V."/>
            <person name="Zambonelli A."/>
            <person name="Martin F.M."/>
        </authorList>
    </citation>
    <scope>NUCLEOTIDE SEQUENCE [LARGE SCALE GENOMIC DNA]</scope>
    <source>
        <strain evidence="3 4">Tbo3840</strain>
    </source>
</reference>
<dbReference type="AlphaFoldDB" id="A0A2T6ZP56"/>
<evidence type="ECO:0000256" key="1">
    <source>
        <dbReference type="SAM" id="MobiDB-lite"/>
    </source>
</evidence>
<comment type="caution">
    <text evidence="3">The sequence shown here is derived from an EMBL/GenBank/DDBJ whole genome shotgun (WGS) entry which is preliminary data.</text>
</comment>